<evidence type="ECO:0000256" key="1">
    <source>
        <dbReference type="SAM" id="SignalP"/>
    </source>
</evidence>
<dbReference type="SUPFAM" id="SSF54106">
    <property type="entry name" value="LysM domain"/>
    <property type="match status" value="2"/>
</dbReference>
<dbReference type="SMART" id="SM00257">
    <property type="entry name" value="LysM"/>
    <property type="match status" value="2"/>
</dbReference>
<name>A0A1V4IGW9_9CLOT</name>
<dbReference type="InterPro" id="IPR018392">
    <property type="entry name" value="LysM"/>
</dbReference>
<dbReference type="Gene3D" id="6.20.240.60">
    <property type="match status" value="1"/>
</dbReference>
<organism evidence="3 4">
    <name type="scientific">Clostridium oryzae</name>
    <dbReference type="NCBI Taxonomy" id="1450648"/>
    <lineage>
        <taxon>Bacteria</taxon>
        <taxon>Bacillati</taxon>
        <taxon>Bacillota</taxon>
        <taxon>Clostridia</taxon>
        <taxon>Eubacteriales</taxon>
        <taxon>Clostridiaceae</taxon>
        <taxon>Clostridium</taxon>
    </lineage>
</organism>
<dbReference type="STRING" id="1450648.CLORY_33880"/>
<accession>A0A1V4IGW9</accession>
<dbReference type="OrthoDB" id="9785345at2"/>
<protein>
    <submittedName>
        <fullName evidence="3">Spore cortex-lytic enzyme</fullName>
    </submittedName>
</protein>
<dbReference type="Gene3D" id="3.10.350.10">
    <property type="entry name" value="LysM domain"/>
    <property type="match status" value="2"/>
</dbReference>
<evidence type="ECO:0000313" key="3">
    <source>
        <dbReference type="EMBL" id="OPJ59232.1"/>
    </source>
</evidence>
<proteinExistence type="predicted"/>
<gene>
    <name evidence="3" type="primary">sleB_4</name>
    <name evidence="3" type="ORF">CLORY_33880</name>
</gene>
<feature type="domain" description="LysM" evidence="2">
    <location>
        <begin position="27"/>
        <end position="70"/>
    </location>
</feature>
<evidence type="ECO:0000259" key="2">
    <source>
        <dbReference type="PROSITE" id="PS51782"/>
    </source>
</evidence>
<dbReference type="Gene3D" id="1.10.10.2520">
    <property type="entry name" value="Cell wall hydrolase SleB, domain 1"/>
    <property type="match status" value="1"/>
</dbReference>
<feature type="chain" id="PRO_5012889456" evidence="1">
    <location>
        <begin position="27"/>
        <end position="259"/>
    </location>
</feature>
<dbReference type="CDD" id="cd00118">
    <property type="entry name" value="LysM"/>
    <property type="match status" value="2"/>
</dbReference>
<dbReference type="InterPro" id="IPR042047">
    <property type="entry name" value="SleB_dom1"/>
</dbReference>
<dbReference type="RefSeq" id="WP_079426669.1">
    <property type="nucleotide sequence ID" value="NZ_MZGV01000048.1"/>
</dbReference>
<dbReference type="PANTHER" id="PTHR33734:SF22">
    <property type="entry name" value="MEMBRANE-BOUND LYTIC MUREIN TRANSGLYCOSYLASE D"/>
    <property type="match status" value="1"/>
</dbReference>
<dbReference type="InterPro" id="IPR036779">
    <property type="entry name" value="LysM_dom_sf"/>
</dbReference>
<keyword evidence="1" id="KW-0732">Signal</keyword>
<dbReference type="Pfam" id="PF07486">
    <property type="entry name" value="Hydrolase_2"/>
    <property type="match status" value="1"/>
</dbReference>
<dbReference type="PROSITE" id="PS51782">
    <property type="entry name" value="LYSM"/>
    <property type="match status" value="2"/>
</dbReference>
<dbReference type="PANTHER" id="PTHR33734">
    <property type="entry name" value="LYSM DOMAIN-CONTAINING GPI-ANCHORED PROTEIN 2"/>
    <property type="match status" value="1"/>
</dbReference>
<comment type="caution">
    <text evidence="3">The sequence shown here is derived from an EMBL/GenBank/DDBJ whole genome shotgun (WGS) entry which is preliminary data.</text>
</comment>
<dbReference type="Pfam" id="PF01476">
    <property type="entry name" value="LysM"/>
    <property type="match status" value="2"/>
</dbReference>
<keyword evidence="4" id="KW-1185">Reference proteome</keyword>
<evidence type="ECO:0000313" key="4">
    <source>
        <dbReference type="Proteomes" id="UP000190080"/>
    </source>
</evidence>
<dbReference type="Proteomes" id="UP000190080">
    <property type="component" value="Unassembled WGS sequence"/>
</dbReference>
<feature type="domain" description="LysM" evidence="2">
    <location>
        <begin position="73"/>
        <end position="116"/>
    </location>
</feature>
<dbReference type="InterPro" id="IPR011105">
    <property type="entry name" value="Cell_wall_hydrolase_SleB"/>
</dbReference>
<dbReference type="GO" id="GO:0016787">
    <property type="term" value="F:hydrolase activity"/>
    <property type="evidence" value="ECO:0007669"/>
    <property type="project" value="InterPro"/>
</dbReference>
<reference evidence="3 4" key="1">
    <citation type="submission" date="2017-03" db="EMBL/GenBank/DDBJ databases">
        <title>Genome sequence of Clostridium oryzae DSM 28571.</title>
        <authorList>
            <person name="Poehlein A."/>
            <person name="Daniel R."/>
        </authorList>
    </citation>
    <scope>NUCLEOTIDE SEQUENCE [LARGE SCALE GENOMIC DNA]</scope>
    <source>
        <strain evidence="3 4">DSM 28571</strain>
    </source>
</reference>
<sequence>MLKSTKIKALLLTAILSLASATSVQAASYTVASGDSLYKIGKLFNVTSTSIVQKNGLSSSAIYPGQILNVSCRTYTVKSGDSLYLIAKKYGVSIYSLRLANHKWDNAIYPGQLLNIPGSASNIVQATAATTVKTVIPYTTSDANLLARLIEAEAQGEPYQAKVAVGAVVVNRVRDSRFPNTISSVIYQKDAGYYQFTPVVNGWINKPASADSIKAAYAALQGVDPTKGALYYFDDSTTNTWLWSKTVALRVDRMVFSYY</sequence>
<dbReference type="AlphaFoldDB" id="A0A1V4IGW9"/>
<feature type="signal peptide" evidence="1">
    <location>
        <begin position="1"/>
        <end position="26"/>
    </location>
</feature>
<dbReference type="EMBL" id="MZGV01000048">
    <property type="protein sequence ID" value="OPJ59232.1"/>
    <property type="molecule type" value="Genomic_DNA"/>
</dbReference>
<dbReference type="GO" id="GO:0008932">
    <property type="term" value="F:lytic endotransglycosylase activity"/>
    <property type="evidence" value="ECO:0007669"/>
    <property type="project" value="TreeGrafter"/>
</dbReference>